<proteinExistence type="predicted"/>
<dbReference type="InterPro" id="IPR011009">
    <property type="entry name" value="Kinase-like_dom_sf"/>
</dbReference>
<dbReference type="PANTHER" id="PTHR11012:SF30">
    <property type="entry name" value="PROTEIN KINASE-LIKE DOMAIN-CONTAINING"/>
    <property type="match status" value="1"/>
</dbReference>
<protein>
    <recommendedName>
        <fullName evidence="2">CHK kinase-like domain-containing protein</fullName>
    </recommendedName>
</protein>
<dbReference type="Gene3D" id="3.90.1200.10">
    <property type="match status" value="1"/>
</dbReference>
<accession>A0A835CWC7</accession>
<evidence type="ECO:0000313" key="4">
    <source>
        <dbReference type="Proteomes" id="UP000639338"/>
    </source>
</evidence>
<feature type="region of interest" description="Disordered" evidence="1">
    <location>
        <begin position="413"/>
        <end position="435"/>
    </location>
</feature>
<dbReference type="EMBL" id="JACMRX010000002">
    <property type="protein sequence ID" value="KAF7995315.1"/>
    <property type="molecule type" value="Genomic_DNA"/>
</dbReference>
<dbReference type="Pfam" id="PF02958">
    <property type="entry name" value="EcKL"/>
    <property type="match status" value="1"/>
</dbReference>
<sequence length="464" mass="53106">MDETRVVHNKKLELEYIRYLFEQQVEKDKSYEKIEIIGIDEEPGSGRGDNYTSMLYRLGINGRKCCDGKWIPWHTSIIYKVLPESKARREAFKSELLFRNEVAFYNHVWPVLEKLQNINNNNNNNNNNNIIFNGIPKIYVAKSDLIVMEDLREKGYIMADRRKGLELDKLKLVLKALAGFHALSLTLADTRPDIFNKLADENNSQGIRETLFRIENEEWYRNYYRVAAKNAINMVTETLSASQIYQQDIIDKLQKFLHEDVFFRTMCELASTRGSLTVFCHGDCWTNNFLFSSNKSINENDENNKKQQAVYLVDFQLMRVGSVALDLTNLLYCCTSRQVRKNHMTSLLLYYHSHLMDALKILNPNNTSRDSSTTWQLLNDEIRKCGRFGLGIALDILPCSTCDSDNAPDLYENASSSGGGGGDAITDSNEENKNTDAPLPIIGGIECAKMMTDLVLELIHNNAL</sequence>
<reference evidence="3 4" key="1">
    <citation type="submission" date="2020-08" db="EMBL/GenBank/DDBJ databases">
        <title>Aphidius gifuensis genome sequencing and assembly.</title>
        <authorList>
            <person name="Du Z."/>
        </authorList>
    </citation>
    <scope>NUCLEOTIDE SEQUENCE [LARGE SCALE GENOMIC DNA]</scope>
    <source>
        <strain evidence="3">YNYX2018</strain>
        <tissue evidence="3">Adults</tissue>
    </source>
</reference>
<comment type="caution">
    <text evidence="3">The sequence shown here is derived from an EMBL/GenBank/DDBJ whole genome shotgun (WGS) entry which is preliminary data.</text>
</comment>
<evidence type="ECO:0000259" key="2">
    <source>
        <dbReference type="SMART" id="SM00587"/>
    </source>
</evidence>
<dbReference type="PANTHER" id="PTHR11012">
    <property type="entry name" value="PROTEIN KINASE-LIKE DOMAIN-CONTAINING"/>
    <property type="match status" value="1"/>
</dbReference>
<organism evidence="3 4">
    <name type="scientific">Aphidius gifuensis</name>
    <name type="common">Parasitoid wasp</name>
    <dbReference type="NCBI Taxonomy" id="684658"/>
    <lineage>
        <taxon>Eukaryota</taxon>
        <taxon>Metazoa</taxon>
        <taxon>Ecdysozoa</taxon>
        <taxon>Arthropoda</taxon>
        <taxon>Hexapoda</taxon>
        <taxon>Insecta</taxon>
        <taxon>Pterygota</taxon>
        <taxon>Neoptera</taxon>
        <taxon>Endopterygota</taxon>
        <taxon>Hymenoptera</taxon>
        <taxon>Apocrita</taxon>
        <taxon>Ichneumonoidea</taxon>
        <taxon>Braconidae</taxon>
        <taxon>Aphidiinae</taxon>
        <taxon>Aphidius</taxon>
    </lineage>
</organism>
<dbReference type="OrthoDB" id="191037at2759"/>
<dbReference type="InterPro" id="IPR015897">
    <property type="entry name" value="CHK_kinase-like"/>
</dbReference>
<dbReference type="SUPFAM" id="SSF56112">
    <property type="entry name" value="Protein kinase-like (PK-like)"/>
    <property type="match status" value="1"/>
</dbReference>
<gene>
    <name evidence="3" type="ORF">HCN44_006422</name>
</gene>
<dbReference type="Proteomes" id="UP000639338">
    <property type="component" value="Unassembled WGS sequence"/>
</dbReference>
<dbReference type="InterPro" id="IPR004119">
    <property type="entry name" value="EcKL"/>
</dbReference>
<evidence type="ECO:0000313" key="3">
    <source>
        <dbReference type="EMBL" id="KAF7995315.1"/>
    </source>
</evidence>
<dbReference type="SMART" id="SM00587">
    <property type="entry name" value="CHK"/>
    <property type="match status" value="1"/>
</dbReference>
<evidence type="ECO:0000256" key="1">
    <source>
        <dbReference type="SAM" id="MobiDB-lite"/>
    </source>
</evidence>
<feature type="domain" description="CHK kinase-like" evidence="2">
    <location>
        <begin position="146"/>
        <end position="361"/>
    </location>
</feature>
<dbReference type="AlphaFoldDB" id="A0A835CWC7"/>
<keyword evidence="4" id="KW-1185">Reference proteome</keyword>
<name>A0A835CWC7_APHGI</name>